<dbReference type="AlphaFoldDB" id="E4RYN9"/>
<dbReference type="STRING" id="649349.Lbys_0639"/>
<dbReference type="PRINTS" id="PR00598">
    <property type="entry name" value="HTHMARR"/>
</dbReference>
<evidence type="ECO:0000313" key="2">
    <source>
        <dbReference type="EMBL" id="ADQ16401.1"/>
    </source>
</evidence>
<evidence type="ECO:0000313" key="3">
    <source>
        <dbReference type="Proteomes" id="UP000007435"/>
    </source>
</evidence>
<evidence type="ECO:0000259" key="1">
    <source>
        <dbReference type="PROSITE" id="PS50995"/>
    </source>
</evidence>
<sequence length="155" mass="18233">MSLETEIKQTRPFQSESEKCIVNIIYTNNLITIFHNKIVKEFDISIEQYNVLRILKGQHGQPITINGIIERMLDKMSNASRLVDKLYYKGLVERKQKESNRRACDVTITEKGEEVLNAISDKMTQMMNEHLDLDTEEMRRLNELLDKFREKLIKA</sequence>
<dbReference type="PANTHER" id="PTHR33164">
    <property type="entry name" value="TRANSCRIPTIONAL REGULATOR, MARR FAMILY"/>
    <property type="match status" value="1"/>
</dbReference>
<dbReference type="KEGG" id="lby:Lbys_0639"/>
<feature type="domain" description="HTH marR-type" evidence="1">
    <location>
        <begin position="1"/>
        <end position="150"/>
    </location>
</feature>
<organism evidence="2 3">
    <name type="scientific">Leadbetterella byssophila (strain DSM 17132 / JCM 16389 / KACC 11308 / NBRC 106382 / 4M15)</name>
    <dbReference type="NCBI Taxonomy" id="649349"/>
    <lineage>
        <taxon>Bacteria</taxon>
        <taxon>Pseudomonadati</taxon>
        <taxon>Bacteroidota</taxon>
        <taxon>Cytophagia</taxon>
        <taxon>Cytophagales</taxon>
        <taxon>Leadbetterellaceae</taxon>
        <taxon>Leadbetterella</taxon>
    </lineage>
</organism>
<dbReference type="EMBL" id="CP002305">
    <property type="protein sequence ID" value="ADQ16401.1"/>
    <property type="molecule type" value="Genomic_DNA"/>
</dbReference>
<dbReference type="HOGENOM" id="CLU_083287_27_2_10"/>
<dbReference type="eggNOG" id="COG1846">
    <property type="taxonomic scope" value="Bacteria"/>
</dbReference>
<protein>
    <submittedName>
        <fullName evidence="2">Regulatory protein MarR</fullName>
    </submittedName>
</protein>
<dbReference type="Proteomes" id="UP000007435">
    <property type="component" value="Chromosome"/>
</dbReference>
<dbReference type="GO" id="GO:0003700">
    <property type="term" value="F:DNA-binding transcription factor activity"/>
    <property type="evidence" value="ECO:0007669"/>
    <property type="project" value="InterPro"/>
</dbReference>
<reference evidence="2 3" key="2">
    <citation type="journal article" date="2011" name="Stand. Genomic Sci.">
        <title>Complete genome sequence of Leadbetterella byssophila type strain (4M15).</title>
        <authorList>
            <person name="Abt B."/>
            <person name="Teshima H."/>
            <person name="Lucas S."/>
            <person name="Lapidus A."/>
            <person name="Del Rio T.G."/>
            <person name="Nolan M."/>
            <person name="Tice H."/>
            <person name="Cheng J.F."/>
            <person name="Pitluck S."/>
            <person name="Liolios K."/>
            <person name="Pagani I."/>
            <person name="Ivanova N."/>
            <person name="Mavromatis K."/>
            <person name="Pati A."/>
            <person name="Tapia R."/>
            <person name="Han C."/>
            <person name="Goodwin L."/>
            <person name="Chen A."/>
            <person name="Palaniappan K."/>
            <person name="Land M."/>
            <person name="Hauser L."/>
            <person name="Chang Y.J."/>
            <person name="Jeffries C.D."/>
            <person name="Rohde M."/>
            <person name="Goker M."/>
            <person name="Tindall B.J."/>
            <person name="Detter J.C."/>
            <person name="Woyke T."/>
            <person name="Bristow J."/>
            <person name="Eisen J.A."/>
            <person name="Markowitz V."/>
            <person name="Hugenholtz P."/>
            <person name="Klenk H.P."/>
            <person name="Kyrpides N.C."/>
        </authorList>
    </citation>
    <scope>NUCLEOTIDE SEQUENCE [LARGE SCALE GENOMIC DNA]</scope>
    <source>
        <strain evidence="3">DSM 17132 / JCM 16389 / KACC 11308 / NBRC 106382 / 4M15</strain>
    </source>
</reference>
<dbReference type="InterPro" id="IPR036390">
    <property type="entry name" value="WH_DNA-bd_sf"/>
</dbReference>
<dbReference type="InterPro" id="IPR000835">
    <property type="entry name" value="HTH_MarR-typ"/>
</dbReference>
<dbReference type="SUPFAM" id="SSF46785">
    <property type="entry name" value="Winged helix' DNA-binding domain"/>
    <property type="match status" value="1"/>
</dbReference>
<dbReference type="SMART" id="SM00347">
    <property type="entry name" value="HTH_MARR"/>
    <property type="match status" value="1"/>
</dbReference>
<gene>
    <name evidence="2" type="ordered locus">Lbys_0639</name>
</gene>
<dbReference type="GO" id="GO:0006950">
    <property type="term" value="P:response to stress"/>
    <property type="evidence" value="ECO:0007669"/>
    <property type="project" value="TreeGrafter"/>
</dbReference>
<dbReference type="Gene3D" id="1.10.10.10">
    <property type="entry name" value="Winged helix-like DNA-binding domain superfamily/Winged helix DNA-binding domain"/>
    <property type="match status" value="1"/>
</dbReference>
<name>E4RYN9_LEAB4</name>
<keyword evidence="3" id="KW-1185">Reference proteome</keyword>
<dbReference type="Pfam" id="PF01047">
    <property type="entry name" value="MarR"/>
    <property type="match status" value="1"/>
</dbReference>
<dbReference type="OrthoDB" id="763883at2"/>
<dbReference type="PROSITE" id="PS50995">
    <property type="entry name" value="HTH_MARR_2"/>
    <property type="match status" value="1"/>
</dbReference>
<reference key="1">
    <citation type="submission" date="2010-11" db="EMBL/GenBank/DDBJ databases">
        <title>The complete genome of Leadbetterella byssophila DSM 17132.</title>
        <authorList>
            <consortium name="US DOE Joint Genome Institute (JGI-PGF)"/>
            <person name="Lucas S."/>
            <person name="Copeland A."/>
            <person name="Lapidus A."/>
            <person name="Glavina del Rio T."/>
            <person name="Dalin E."/>
            <person name="Tice H."/>
            <person name="Bruce D."/>
            <person name="Goodwin L."/>
            <person name="Pitluck S."/>
            <person name="Kyrpides N."/>
            <person name="Mavromatis K."/>
            <person name="Ivanova N."/>
            <person name="Teshima H."/>
            <person name="Brettin T."/>
            <person name="Detter J.C."/>
            <person name="Han C."/>
            <person name="Tapia R."/>
            <person name="Land M."/>
            <person name="Hauser L."/>
            <person name="Markowitz V."/>
            <person name="Cheng J.-F."/>
            <person name="Hugenholtz P."/>
            <person name="Woyke T."/>
            <person name="Wu D."/>
            <person name="Tindall B."/>
            <person name="Pomrenke H.G."/>
            <person name="Brambilla E."/>
            <person name="Klenk H.-P."/>
            <person name="Eisen J.A."/>
        </authorList>
    </citation>
    <scope>NUCLEOTIDE SEQUENCE [LARGE SCALE GENOMIC DNA]</scope>
    <source>
        <strain>DSM 17132</strain>
    </source>
</reference>
<accession>E4RYN9</accession>
<dbReference type="PANTHER" id="PTHR33164:SF43">
    <property type="entry name" value="HTH-TYPE TRANSCRIPTIONAL REPRESSOR YETL"/>
    <property type="match status" value="1"/>
</dbReference>
<proteinExistence type="predicted"/>
<dbReference type="InterPro" id="IPR036388">
    <property type="entry name" value="WH-like_DNA-bd_sf"/>
</dbReference>
<dbReference type="InterPro" id="IPR039422">
    <property type="entry name" value="MarR/SlyA-like"/>
</dbReference>